<sequence>MNEVAIYNEAVKRVPAYRKFLMEKTGTIPEVNSPQDFAKVPLMDKASYILQHPLEDLCLDGDTSCAHLWLRSSGTSHEPFFWPRRHEDEKDFPQGMAKLFHHYVAPENQPTLVVVGLALGPWGTGIQTSYAFRVLAGDHPGLAVCSPGLNADNIIEVLERISPMYRQTLLLSYPPFAKNVLEEAAERGIDLPSRNIHCMVGGEGISERYRERMWKLLGHTDRDLHSVWSLYGSTDFANVGFENPLTIAVRRILIQNNLCEKILGEPAIPMLFQCAPNNSHFETVDGELVVSRIQGIPLIRYRSGDHIRFIPRETLLAELRETGFDAEQAVRDAGLPVPETPTPFAALYGRIDQTIFFYGANMTLDQIRTALEAPALSAYFNGRYLARADEDDQGNPVIEITLPQSEALTKADPDQLADIYAGEFAKVQSEFRQVCDQKPGHRFIRIKSAPDSAFELGWKTRHM</sequence>
<name>A0A6N6N519_9BACT</name>
<dbReference type="Gene3D" id="3.40.50.12780">
    <property type="entry name" value="N-terminal domain of ligase-like"/>
    <property type="match status" value="1"/>
</dbReference>
<accession>A0A6N6N519</accession>
<evidence type="ECO:0000313" key="2">
    <source>
        <dbReference type="Proteomes" id="UP000438699"/>
    </source>
</evidence>
<keyword evidence="1" id="KW-0436">Ligase</keyword>
<dbReference type="InterPro" id="IPR042099">
    <property type="entry name" value="ANL_N_sf"/>
</dbReference>
<protein>
    <submittedName>
        <fullName evidence="1">Phenylacetate--CoA ligase family protein</fullName>
    </submittedName>
</protein>
<dbReference type="EMBL" id="WAIE01000001">
    <property type="protein sequence ID" value="KAB1443146.1"/>
    <property type="molecule type" value="Genomic_DNA"/>
</dbReference>
<proteinExistence type="predicted"/>
<dbReference type="SUPFAM" id="SSF56801">
    <property type="entry name" value="Acetyl-CoA synthetase-like"/>
    <property type="match status" value="1"/>
</dbReference>
<comment type="caution">
    <text evidence="1">The sequence shown here is derived from an EMBL/GenBank/DDBJ whole genome shotgun (WGS) entry which is preliminary data.</text>
</comment>
<dbReference type="Proteomes" id="UP000438699">
    <property type="component" value="Unassembled WGS sequence"/>
</dbReference>
<dbReference type="OrthoDB" id="568480at2"/>
<dbReference type="PANTHER" id="PTHR43845:SF1">
    <property type="entry name" value="BLR5969 PROTEIN"/>
    <property type="match status" value="1"/>
</dbReference>
<gene>
    <name evidence="1" type="ORF">F8A88_02460</name>
</gene>
<dbReference type="AlphaFoldDB" id="A0A6N6N519"/>
<keyword evidence="2" id="KW-1185">Reference proteome</keyword>
<organism evidence="1 2">
    <name type="scientific">Pseudodesulfovibrio senegalensis</name>
    <dbReference type="NCBI Taxonomy" id="1721087"/>
    <lineage>
        <taxon>Bacteria</taxon>
        <taxon>Pseudomonadati</taxon>
        <taxon>Thermodesulfobacteriota</taxon>
        <taxon>Desulfovibrionia</taxon>
        <taxon>Desulfovibrionales</taxon>
        <taxon>Desulfovibrionaceae</taxon>
    </lineage>
</organism>
<evidence type="ECO:0000313" key="1">
    <source>
        <dbReference type="EMBL" id="KAB1443146.1"/>
    </source>
</evidence>
<dbReference type="GO" id="GO:0016874">
    <property type="term" value="F:ligase activity"/>
    <property type="evidence" value="ECO:0007669"/>
    <property type="project" value="UniProtKB-KW"/>
</dbReference>
<reference evidence="1 2" key="1">
    <citation type="journal article" date="2017" name="Int. J. Syst. Evol. Microbiol.">
        <title>Desulfovibrio senegalensis sp. nov., a mesophilic sulfate reducer isolated from marine sediment.</title>
        <authorList>
            <person name="Thioye A."/>
            <person name="Gam Z.B.A."/>
            <person name="Mbengue M."/>
            <person name="Cayol J.L."/>
            <person name="Joseph-Bartoli M."/>
            <person name="Toure-Kane C."/>
            <person name="Labat M."/>
        </authorList>
    </citation>
    <scope>NUCLEOTIDE SEQUENCE [LARGE SCALE GENOMIC DNA]</scope>
    <source>
        <strain evidence="1 2">DSM 101509</strain>
    </source>
</reference>
<dbReference type="PANTHER" id="PTHR43845">
    <property type="entry name" value="BLR5969 PROTEIN"/>
    <property type="match status" value="1"/>
</dbReference>
<dbReference type="RefSeq" id="WP_151149478.1">
    <property type="nucleotide sequence ID" value="NZ_WAIE01000001.1"/>
</dbReference>